<comment type="similarity">
    <text evidence="2">Belongs to the UPF0126 family.</text>
</comment>
<feature type="transmembrane region" description="Helical" evidence="7">
    <location>
        <begin position="6"/>
        <end position="25"/>
    </location>
</feature>
<comment type="caution">
    <text evidence="9">The sequence shown here is derived from an EMBL/GenBank/DDBJ whole genome shotgun (WGS) entry which is preliminary data.</text>
</comment>
<dbReference type="PANTHER" id="PTHR30506">
    <property type="entry name" value="INNER MEMBRANE PROTEIN"/>
    <property type="match status" value="1"/>
</dbReference>
<sequence>MTDAVLAALEFSGIFVFAMTGALVGARRDFDIIGLLALAMLTGLGGGAIRDVLLGVAPPVNVASWERLLTATLAAALVFWQHDRVSRREPVIMVLDAVGLATFCVTGTIAALQHDIAPATGALLGVITAIGGGVVRDVLSGRTPVVFSGELYAIPAVVGATLTVALQEFEPLGVLYVFPALLCLGLRLVSMRRGWSAPGARRRA</sequence>
<feature type="domain" description="Glycine transporter" evidence="8">
    <location>
        <begin position="94"/>
        <end position="167"/>
    </location>
</feature>
<keyword evidence="4 7" id="KW-0812">Transmembrane</keyword>
<protein>
    <submittedName>
        <fullName evidence="9">Trimeric intracellular cation channel family protein</fullName>
    </submittedName>
</protein>
<evidence type="ECO:0000259" key="8">
    <source>
        <dbReference type="Pfam" id="PF03458"/>
    </source>
</evidence>
<dbReference type="GO" id="GO:0005886">
    <property type="term" value="C:plasma membrane"/>
    <property type="evidence" value="ECO:0007669"/>
    <property type="project" value="UniProtKB-SubCell"/>
</dbReference>
<evidence type="ECO:0000256" key="2">
    <source>
        <dbReference type="ARBA" id="ARBA00008193"/>
    </source>
</evidence>
<evidence type="ECO:0000256" key="3">
    <source>
        <dbReference type="ARBA" id="ARBA00022475"/>
    </source>
</evidence>
<gene>
    <name evidence="9" type="ORF">EHW97_12540</name>
</gene>
<organism evidence="9 10">
    <name type="scientific">Aeromicrobium camelliae</name>
    <dbReference type="NCBI Taxonomy" id="1538144"/>
    <lineage>
        <taxon>Bacteria</taxon>
        <taxon>Bacillati</taxon>
        <taxon>Actinomycetota</taxon>
        <taxon>Actinomycetes</taxon>
        <taxon>Propionibacteriales</taxon>
        <taxon>Nocardioidaceae</taxon>
        <taxon>Aeromicrobium</taxon>
    </lineage>
</organism>
<dbReference type="InterPro" id="IPR005115">
    <property type="entry name" value="Gly_transporter"/>
</dbReference>
<proteinExistence type="inferred from homology"/>
<keyword evidence="6 7" id="KW-0472">Membrane</keyword>
<evidence type="ECO:0000256" key="5">
    <source>
        <dbReference type="ARBA" id="ARBA00022989"/>
    </source>
</evidence>
<feature type="transmembrane region" description="Helical" evidence="7">
    <location>
        <begin position="116"/>
        <end position="135"/>
    </location>
</feature>
<accession>A0A3N6WM26</accession>
<feature type="transmembrane region" description="Helical" evidence="7">
    <location>
        <begin position="62"/>
        <end position="80"/>
    </location>
</feature>
<feature type="transmembrane region" description="Helical" evidence="7">
    <location>
        <begin position="92"/>
        <end position="110"/>
    </location>
</feature>
<feature type="domain" description="Glycine transporter" evidence="8">
    <location>
        <begin position="9"/>
        <end position="80"/>
    </location>
</feature>
<reference evidence="9 10" key="1">
    <citation type="submission" date="2018-11" db="EMBL/GenBank/DDBJ databases">
        <authorList>
            <person name="Li F."/>
        </authorList>
    </citation>
    <scope>NUCLEOTIDE SEQUENCE [LARGE SCALE GENOMIC DNA]</scope>
    <source>
        <strain evidence="9 10">YS17T</strain>
    </source>
</reference>
<dbReference type="PANTHER" id="PTHR30506:SF3">
    <property type="entry name" value="UPF0126 INNER MEMBRANE PROTEIN YADS-RELATED"/>
    <property type="match status" value="1"/>
</dbReference>
<feature type="transmembrane region" description="Helical" evidence="7">
    <location>
        <begin position="32"/>
        <end position="50"/>
    </location>
</feature>
<name>A0A3N6WM26_9ACTN</name>
<evidence type="ECO:0000256" key="6">
    <source>
        <dbReference type="ARBA" id="ARBA00023136"/>
    </source>
</evidence>
<feature type="transmembrane region" description="Helical" evidence="7">
    <location>
        <begin position="172"/>
        <end position="189"/>
    </location>
</feature>
<evidence type="ECO:0000256" key="4">
    <source>
        <dbReference type="ARBA" id="ARBA00022692"/>
    </source>
</evidence>
<evidence type="ECO:0000313" key="9">
    <source>
        <dbReference type="EMBL" id="RQN02708.1"/>
    </source>
</evidence>
<keyword evidence="5 7" id="KW-1133">Transmembrane helix</keyword>
<evidence type="ECO:0000313" key="10">
    <source>
        <dbReference type="Proteomes" id="UP000275225"/>
    </source>
</evidence>
<dbReference type="Pfam" id="PF03458">
    <property type="entry name" value="Gly_transporter"/>
    <property type="match status" value="2"/>
</dbReference>
<dbReference type="Proteomes" id="UP000275225">
    <property type="component" value="Unassembled WGS sequence"/>
</dbReference>
<keyword evidence="10" id="KW-1185">Reference proteome</keyword>
<evidence type="ECO:0000256" key="1">
    <source>
        <dbReference type="ARBA" id="ARBA00004651"/>
    </source>
</evidence>
<dbReference type="RefSeq" id="WP_124237514.1">
    <property type="nucleotide sequence ID" value="NZ_JBHUFI010000002.1"/>
</dbReference>
<comment type="subcellular location">
    <subcellularLocation>
        <location evidence="1">Cell membrane</location>
        <topology evidence="1">Multi-pass membrane protein</topology>
    </subcellularLocation>
</comment>
<dbReference type="EMBL" id="RQJX01000018">
    <property type="protein sequence ID" value="RQN02708.1"/>
    <property type="molecule type" value="Genomic_DNA"/>
</dbReference>
<dbReference type="OrthoDB" id="9791874at2"/>
<keyword evidence="3" id="KW-1003">Cell membrane</keyword>
<feature type="transmembrane region" description="Helical" evidence="7">
    <location>
        <begin position="147"/>
        <end position="166"/>
    </location>
</feature>
<evidence type="ECO:0000256" key="7">
    <source>
        <dbReference type="SAM" id="Phobius"/>
    </source>
</evidence>
<dbReference type="AlphaFoldDB" id="A0A3N6WM26"/>